<feature type="region of interest" description="Disordered" evidence="1">
    <location>
        <begin position="858"/>
        <end position="882"/>
    </location>
</feature>
<feature type="chain" id="PRO_5045358942" description="DUF3857 domain-containing protein" evidence="3">
    <location>
        <begin position="23"/>
        <end position="882"/>
    </location>
</feature>
<feature type="domain" description="Transglutaminase-like" evidence="4">
    <location>
        <begin position="283"/>
        <end position="365"/>
    </location>
</feature>
<evidence type="ECO:0000313" key="7">
    <source>
        <dbReference type="Proteomes" id="UP000620550"/>
    </source>
</evidence>
<gene>
    <name evidence="6" type="ORF">GCM10017764_11410</name>
</gene>
<protein>
    <recommendedName>
        <fullName evidence="8">DUF3857 domain-containing protein</fullName>
    </recommendedName>
</protein>
<dbReference type="Pfam" id="PF01841">
    <property type="entry name" value="Transglut_core"/>
    <property type="match status" value="1"/>
</dbReference>
<organism evidence="6 7">
    <name type="scientific">Sphingobacterium griseoflavum</name>
    <dbReference type="NCBI Taxonomy" id="1474952"/>
    <lineage>
        <taxon>Bacteria</taxon>
        <taxon>Pseudomonadati</taxon>
        <taxon>Bacteroidota</taxon>
        <taxon>Sphingobacteriia</taxon>
        <taxon>Sphingobacteriales</taxon>
        <taxon>Sphingobacteriaceae</taxon>
        <taxon>Sphingobacterium</taxon>
    </lineage>
</organism>
<dbReference type="Pfam" id="PF10754">
    <property type="entry name" value="DUF2569"/>
    <property type="match status" value="1"/>
</dbReference>
<dbReference type="InterPro" id="IPR002931">
    <property type="entry name" value="Transglutaminase-like"/>
</dbReference>
<dbReference type="Gene3D" id="3.10.620.30">
    <property type="match status" value="1"/>
</dbReference>
<feature type="transmembrane region" description="Helical" evidence="2">
    <location>
        <begin position="744"/>
        <end position="772"/>
    </location>
</feature>
<feature type="transmembrane region" description="Helical" evidence="2">
    <location>
        <begin position="659"/>
        <end position="680"/>
    </location>
</feature>
<dbReference type="SUPFAM" id="SSF54001">
    <property type="entry name" value="Cysteine proteinases"/>
    <property type="match status" value="1"/>
</dbReference>
<sequence>MKLRTFLSILLLMLLAQVATFAAAPTLTTGMVPSWTRTSQQKPSAPNLADISDGYYFERIEYQVDIATQTRFYRNIKVLTENAGASNAGQIQLSFNPQYQKLVLHELHVLRDGKRMERLDLRKFELIPLETELSRSIYNGSYAAYLLLEDLRKDDKIICSYSIKGFNPVFAGHFFDTFFLQGFEPVGQLLVNYIVPKDRNLQFKSFLGAPEAKKENIGSALAYYWDITDCEKVDYEPDAPLWHASRQRIECSEFKKWADIGQWAHDVNPIPALQPSGKLRLFADQMWTKAKGDSMRYAQHIADFVQNDIRYMGVEVGEYSHRANSPEKVFAQRYGDCKDKSVLLAALLKHKGIFSKLILVNSMEEYSLEDYLPAPTAFNHMVLYFSIDGRGQYIDPTITDQGGPFRDRYFPFYGKVLAAEPNAKIADTYKIVAGNTRIEERFFLSKDGTAKVDVLTVYKGCNADNMRSYFKQNAKNQVEKSYLTYYQKLYKHAKKRASLTYEDDIANNVLSVKEYYTVDKLAERDLSDPRQAVSIYALNLSGSLPQVLETRVAPIALPYPLSLEHDIYIINPDGKEVPFTGENSFVDRESYYFGKSIKTDRDTLKVSFRLGFHDTHVPANQLADYVTDFGRKDQYFSAAIFLDDDGFVTGSNTQDVTNWWSVLAFFGLLSLFTWITFRYYNRTQASSLIWIYDHASHENIGGWLIFLGLGLFFTPIRVFLMAMLPYGFSAQVWSATETFQGPLAAFYLPFIAFEFVTNTVIIFLSGYCLYLFLKKRDLFPQTVFLMFIFQLVTVILDTAVASLLFSGQPDFESDPSEMIRSVLFAIIWILYVLKSTRVKGTFVRKYGEDAMPAVTHWQESNPDWQESTSKAESEKSKADSEI</sequence>
<dbReference type="Gene3D" id="2.60.40.3140">
    <property type="match status" value="1"/>
</dbReference>
<dbReference type="InterPro" id="IPR024618">
    <property type="entry name" value="DUF3857"/>
</dbReference>
<keyword evidence="2" id="KW-0472">Membrane</keyword>
<comment type="caution">
    <text evidence="6">The sequence shown here is derived from an EMBL/GenBank/DDBJ whole genome shotgun (WGS) entry which is preliminary data.</text>
</comment>
<evidence type="ECO:0000256" key="3">
    <source>
        <dbReference type="SAM" id="SignalP"/>
    </source>
</evidence>
<feature type="transmembrane region" description="Helical" evidence="2">
    <location>
        <begin position="700"/>
        <end position="724"/>
    </location>
</feature>
<dbReference type="Proteomes" id="UP000620550">
    <property type="component" value="Unassembled WGS sequence"/>
</dbReference>
<evidence type="ECO:0000259" key="4">
    <source>
        <dbReference type="Pfam" id="PF01841"/>
    </source>
</evidence>
<feature type="transmembrane region" description="Helical" evidence="2">
    <location>
        <begin position="818"/>
        <end position="836"/>
    </location>
</feature>
<feature type="compositionally biased region" description="Basic and acidic residues" evidence="1">
    <location>
        <begin position="869"/>
        <end position="882"/>
    </location>
</feature>
<feature type="transmembrane region" description="Helical" evidence="2">
    <location>
        <begin position="784"/>
        <end position="806"/>
    </location>
</feature>
<keyword evidence="2" id="KW-0812">Transmembrane</keyword>
<evidence type="ECO:0000259" key="5">
    <source>
        <dbReference type="Pfam" id="PF12969"/>
    </source>
</evidence>
<proteinExistence type="predicted"/>
<feature type="signal peptide" evidence="3">
    <location>
        <begin position="1"/>
        <end position="22"/>
    </location>
</feature>
<keyword evidence="2" id="KW-1133">Transmembrane helix</keyword>
<dbReference type="Pfam" id="PF12969">
    <property type="entry name" value="DUF3857"/>
    <property type="match status" value="1"/>
</dbReference>
<name>A0ABQ3HUZ6_9SPHI</name>
<keyword evidence="3" id="KW-0732">Signal</keyword>
<evidence type="ECO:0008006" key="8">
    <source>
        <dbReference type="Google" id="ProtNLM"/>
    </source>
</evidence>
<dbReference type="EMBL" id="BNAF01000004">
    <property type="protein sequence ID" value="GHE30218.1"/>
    <property type="molecule type" value="Genomic_DNA"/>
</dbReference>
<dbReference type="RefSeq" id="WP_189625680.1">
    <property type="nucleotide sequence ID" value="NZ_BNAF01000004.1"/>
</dbReference>
<reference evidence="7" key="1">
    <citation type="journal article" date="2019" name="Int. J. Syst. Evol. Microbiol.">
        <title>The Global Catalogue of Microorganisms (GCM) 10K type strain sequencing project: providing services to taxonomists for standard genome sequencing and annotation.</title>
        <authorList>
            <consortium name="The Broad Institute Genomics Platform"/>
            <consortium name="The Broad Institute Genome Sequencing Center for Infectious Disease"/>
            <person name="Wu L."/>
            <person name="Ma J."/>
        </authorList>
    </citation>
    <scope>NUCLEOTIDE SEQUENCE [LARGE SCALE GENOMIC DNA]</scope>
    <source>
        <strain evidence="7">CGMCC 1.12966</strain>
    </source>
</reference>
<evidence type="ECO:0000256" key="2">
    <source>
        <dbReference type="SAM" id="Phobius"/>
    </source>
</evidence>
<keyword evidence="7" id="KW-1185">Reference proteome</keyword>
<dbReference type="InterPro" id="IPR019690">
    <property type="entry name" value="DUF2569"/>
</dbReference>
<evidence type="ECO:0000313" key="6">
    <source>
        <dbReference type="EMBL" id="GHE30218.1"/>
    </source>
</evidence>
<evidence type="ECO:0000256" key="1">
    <source>
        <dbReference type="SAM" id="MobiDB-lite"/>
    </source>
</evidence>
<feature type="domain" description="DUF3857" evidence="5">
    <location>
        <begin position="68"/>
        <end position="229"/>
    </location>
</feature>
<dbReference type="InterPro" id="IPR038765">
    <property type="entry name" value="Papain-like_cys_pep_sf"/>
</dbReference>
<accession>A0ABQ3HUZ6</accession>